<keyword evidence="4 6" id="KW-0808">Transferase</keyword>
<keyword evidence="3 6" id="KW-0489">Methyltransferase</keyword>
<dbReference type="SUPFAM" id="SSF53335">
    <property type="entry name" value="S-adenosyl-L-methionine-dependent methyltransferases"/>
    <property type="match status" value="1"/>
</dbReference>
<keyword evidence="2 6" id="KW-0698">rRNA processing</keyword>
<name>A0A1R3XA72_9RHOB</name>
<accession>A0A1R3XA72</accession>
<keyword evidence="8" id="KW-1185">Reference proteome</keyword>
<feature type="binding site" evidence="6">
    <location>
        <position position="137"/>
    </location>
    <ligand>
        <name>S-adenosyl-L-methionine</name>
        <dbReference type="ChEBI" id="CHEBI:59789"/>
    </ligand>
</feature>
<dbReference type="EMBL" id="FTPR01000002">
    <property type="protein sequence ID" value="SIT88119.1"/>
    <property type="molecule type" value="Genomic_DNA"/>
</dbReference>
<evidence type="ECO:0000256" key="4">
    <source>
        <dbReference type="ARBA" id="ARBA00022679"/>
    </source>
</evidence>
<feature type="binding site" evidence="6">
    <location>
        <position position="69"/>
    </location>
    <ligand>
        <name>S-adenosyl-L-methionine</name>
        <dbReference type="ChEBI" id="CHEBI:59789"/>
    </ligand>
</feature>
<evidence type="ECO:0000313" key="7">
    <source>
        <dbReference type="EMBL" id="SIT88119.1"/>
    </source>
</evidence>
<evidence type="ECO:0000313" key="8">
    <source>
        <dbReference type="Proteomes" id="UP000186997"/>
    </source>
</evidence>
<dbReference type="PANTHER" id="PTHR31760:SF0">
    <property type="entry name" value="S-ADENOSYL-L-METHIONINE-DEPENDENT METHYLTRANSFERASES SUPERFAMILY PROTEIN"/>
    <property type="match status" value="1"/>
</dbReference>
<comment type="subcellular location">
    <subcellularLocation>
        <location evidence="6">Cytoplasm</location>
    </subcellularLocation>
</comment>
<dbReference type="Proteomes" id="UP000186997">
    <property type="component" value="Unassembled WGS sequence"/>
</dbReference>
<dbReference type="OrthoDB" id="9808773at2"/>
<evidence type="ECO:0000256" key="3">
    <source>
        <dbReference type="ARBA" id="ARBA00022603"/>
    </source>
</evidence>
<evidence type="ECO:0000256" key="2">
    <source>
        <dbReference type="ARBA" id="ARBA00022552"/>
    </source>
</evidence>
<dbReference type="STRING" id="287098.SAMN05421665_2624"/>
<feature type="binding site" evidence="6">
    <location>
        <position position="74"/>
    </location>
    <ligand>
        <name>S-adenosyl-L-methionine</name>
        <dbReference type="ChEBI" id="CHEBI:59789"/>
    </ligand>
</feature>
<comment type="similarity">
    <text evidence="6">Belongs to the methyltransferase superfamily. RNA methyltransferase RsmG family.</text>
</comment>
<dbReference type="Gene3D" id="3.40.50.150">
    <property type="entry name" value="Vaccinia Virus protein VP39"/>
    <property type="match status" value="1"/>
</dbReference>
<dbReference type="InterPro" id="IPR029063">
    <property type="entry name" value="SAM-dependent_MTases_sf"/>
</dbReference>
<comment type="function">
    <text evidence="6">Specifically methylates the N7 position of guanine in position 527 of 16S rRNA.</text>
</comment>
<dbReference type="PIRSF" id="PIRSF003078">
    <property type="entry name" value="GidB"/>
    <property type="match status" value="1"/>
</dbReference>
<organism evidence="7 8">
    <name type="scientific">Yoonia rosea</name>
    <dbReference type="NCBI Taxonomy" id="287098"/>
    <lineage>
        <taxon>Bacteria</taxon>
        <taxon>Pseudomonadati</taxon>
        <taxon>Pseudomonadota</taxon>
        <taxon>Alphaproteobacteria</taxon>
        <taxon>Rhodobacterales</taxon>
        <taxon>Paracoccaceae</taxon>
        <taxon>Yoonia</taxon>
    </lineage>
</organism>
<dbReference type="Pfam" id="PF02527">
    <property type="entry name" value="GidB"/>
    <property type="match status" value="1"/>
</dbReference>
<protein>
    <recommendedName>
        <fullName evidence="6">Ribosomal RNA small subunit methyltransferase G</fullName>
        <ecNumber evidence="6">2.1.1.170</ecNumber>
    </recommendedName>
    <alternativeName>
        <fullName evidence="6">16S rRNA 7-methylguanosine methyltransferase</fullName>
        <shortName evidence="6">16S rRNA m7G methyltransferase</shortName>
    </alternativeName>
</protein>
<dbReference type="NCBIfam" id="TIGR00138">
    <property type="entry name" value="rsmG_gidB"/>
    <property type="match status" value="1"/>
</dbReference>
<feature type="binding site" evidence="6">
    <location>
        <begin position="123"/>
        <end position="124"/>
    </location>
    <ligand>
        <name>S-adenosyl-L-methionine</name>
        <dbReference type="ChEBI" id="CHEBI:59789"/>
    </ligand>
</feature>
<dbReference type="HAMAP" id="MF_00074">
    <property type="entry name" value="16SrRNA_methyltr_G"/>
    <property type="match status" value="1"/>
</dbReference>
<dbReference type="InterPro" id="IPR003682">
    <property type="entry name" value="rRNA_ssu_MeTfrase_G"/>
</dbReference>
<sequence length="206" mass="22560">MSQVIAGVDVSRETILDLEAFAALTAKWTAKINLIARGTVDSIWDRHIVDSVQLYKFAPKSFEKWVDIGSGGGFPGIVMAIVAKEKHPQAQFVLIESDQRKATFLRTAARELNLPVQVIAERIETAPVQNADVVSARALTALSGLLSLTQRHLNQDGLALFHKGRQSGQEVADAQKSWSFDLEENASITDPDARILAIRRIDTLGS</sequence>
<dbReference type="GO" id="GO:0070043">
    <property type="term" value="F:rRNA (guanine-N7-)-methyltransferase activity"/>
    <property type="evidence" value="ECO:0007669"/>
    <property type="project" value="UniProtKB-UniRule"/>
</dbReference>
<dbReference type="AlphaFoldDB" id="A0A1R3XA72"/>
<comment type="catalytic activity">
    <reaction evidence="6">
        <text>guanosine(527) in 16S rRNA + S-adenosyl-L-methionine = N(7)-methylguanosine(527) in 16S rRNA + S-adenosyl-L-homocysteine</text>
        <dbReference type="Rhea" id="RHEA:42732"/>
        <dbReference type="Rhea" id="RHEA-COMP:10209"/>
        <dbReference type="Rhea" id="RHEA-COMP:10210"/>
        <dbReference type="ChEBI" id="CHEBI:57856"/>
        <dbReference type="ChEBI" id="CHEBI:59789"/>
        <dbReference type="ChEBI" id="CHEBI:74269"/>
        <dbReference type="ChEBI" id="CHEBI:74480"/>
        <dbReference type="EC" id="2.1.1.170"/>
    </reaction>
</comment>
<keyword evidence="1 6" id="KW-0963">Cytoplasm</keyword>
<evidence type="ECO:0000256" key="5">
    <source>
        <dbReference type="ARBA" id="ARBA00022691"/>
    </source>
</evidence>
<dbReference type="PANTHER" id="PTHR31760">
    <property type="entry name" value="S-ADENOSYL-L-METHIONINE-DEPENDENT METHYLTRANSFERASES SUPERFAMILY PROTEIN"/>
    <property type="match status" value="1"/>
</dbReference>
<dbReference type="EC" id="2.1.1.170" evidence="6"/>
<proteinExistence type="inferred from homology"/>
<keyword evidence="5 6" id="KW-0949">S-adenosyl-L-methionine</keyword>
<gene>
    <name evidence="6" type="primary">rsmG</name>
    <name evidence="7" type="ORF">SAMN05421665_2624</name>
</gene>
<comment type="caution">
    <text evidence="6">Lacks conserved residue(s) required for the propagation of feature annotation.</text>
</comment>
<dbReference type="GO" id="GO:0005829">
    <property type="term" value="C:cytosol"/>
    <property type="evidence" value="ECO:0007669"/>
    <property type="project" value="TreeGrafter"/>
</dbReference>
<evidence type="ECO:0000256" key="1">
    <source>
        <dbReference type="ARBA" id="ARBA00022490"/>
    </source>
</evidence>
<dbReference type="RefSeq" id="WP_076660346.1">
    <property type="nucleotide sequence ID" value="NZ_FTPR01000002.1"/>
</dbReference>
<reference evidence="8" key="1">
    <citation type="submission" date="2017-01" db="EMBL/GenBank/DDBJ databases">
        <authorList>
            <person name="Varghese N."/>
            <person name="Submissions S."/>
        </authorList>
    </citation>
    <scope>NUCLEOTIDE SEQUENCE [LARGE SCALE GENOMIC DNA]</scope>
    <source>
        <strain evidence="8">DSM 29591</strain>
    </source>
</reference>
<evidence type="ECO:0000256" key="6">
    <source>
        <dbReference type="HAMAP-Rule" id="MF_00074"/>
    </source>
</evidence>